<comment type="caution">
    <text evidence="8">The sequence shown here is derived from an EMBL/GenBank/DDBJ whole genome shotgun (WGS) entry which is preliminary data.</text>
</comment>
<evidence type="ECO:0000256" key="1">
    <source>
        <dbReference type="ARBA" id="ARBA00004167"/>
    </source>
</evidence>
<name>A0A3M0C436_9PROT</name>
<comment type="similarity">
    <text evidence="5">Belongs to the TIM14 family.</text>
</comment>
<dbReference type="PANTHER" id="PTHR12763">
    <property type="match status" value="1"/>
</dbReference>
<dbReference type="OrthoDB" id="9811070at2"/>
<organism evidence="8 9">
    <name type="scientific">Eilatimonas milleporae</name>
    <dbReference type="NCBI Taxonomy" id="911205"/>
    <lineage>
        <taxon>Bacteria</taxon>
        <taxon>Pseudomonadati</taxon>
        <taxon>Pseudomonadota</taxon>
        <taxon>Alphaproteobacteria</taxon>
        <taxon>Kordiimonadales</taxon>
        <taxon>Kordiimonadaceae</taxon>
        <taxon>Eilatimonas</taxon>
    </lineage>
</organism>
<dbReference type="PRINTS" id="PR00625">
    <property type="entry name" value="JDOMAIN"/>
</dbReference>
<dbReference type="InterPro" id="IPR036869">
    <property type="entry name" value="J_dom_sf"/>
</dbReference>
<dbReference type="Pfam" id="PF00226">
    <property type="entry name" value="DnaJ"/>
    <property type="match status" value="1"/>
</dbReference>
<comment type="subcellular location">
    <subcellularLocation>
        <location evidence="1">Membrane</location>
        <topology evidence="1">Single-pass membrane protein</topology>
    </subcellularLocation>
</comment>
<gene>
    <name evidence="8" type="ORF">BXY39_2751</name>
</gene>
<accession>A0A3M0C436</accession>
<keyword evidence="4 6" id="KW-0472">Membrane</keyword>
<feature type="transmembrane region" description="Helical" evidence="6">
    <location>
        <begin position="15"/>
        <end position="37"/>
    </location>
</feature>
<dbReference type="CDD" id="cd06257">
    <property type="entry name" value="DnaJ"/>
    <property type="match status" value="1"/>
</dbReference>
<dbReference type="PANTHER" id="PTHR12763:SF28">
    <property type="entry name" value="GEO10507P1-RELATED"/>
    <property type="match status" value="1"/>
</dbReference>
<evidence type="ECO:0000256" key="2">
    <source>
        <dbReference type="ARBA" id="ARBA00022692"/>
    </source>
</evidence>
<dbReference type="SUPFAM" id="SSF46565">
    <property type="entry name" value="Chaperone J-domain"/>
    <property type="match status" value="1"/>
</dbReference>
<dbReference type="Proteomes" id="UP000271227">
    <property type="component" value="Unassembled WGS sequence"/>
</dbReference>
<feature type="domain" description="J" evidence="7">
    <location>
        <begin position="122"/>
        <end position="173"/>
    </location>
</feature>
<sequence>MPRRLFFPIWNRNKAVIASLAIGLLLAVMLLLVLGWWSNASVGAARRTLFWAAIVIALALGGLLLAAGRGFFAVLPMGFAAWRFLQGTGLGNGYGRHHGDASQNDNDSDRKAPCGAQMTRQEALEILGLRDGADEDEIRAAYRRMIAKAHPDHGGSDWLAAKVNEAKRVLLDI</sequence>
<dbReference type="SMART" id="SM00271">
    <property type="entry name" value="DnaJ"/>
    <property type="match status" value="1"/>
</dbReference>
<evidence type="ECO:0000256" key="4">
    <source>
        <dbReference type="ARBA" id="ARBA00023136"/>
    </source>
</evidence>
<dbReference type="InParanoid" id="A0A3M0C436"/>
<protein>
    <submittedName>
        <fullName evidence="8">DnaJ-like protein</fullName>
    </submittedName>
</protein>
<dbReference type="PROSITE" id="PS50076">
    <property type="entry name" value="DNAJ_2"/>
    <property type="match status" value="1"/>
</dbReference>
<evidence type="ECO:0000313" key="9">
    <source>
        <dbReference type="Proteomes" id="UP000271227"/>
    </source>
</evidence>
<evidence type="ECO:0000256" key="3">
    <source>
        <dbReference type="ARBA" id="ARBA00022989"/>
    </source>
</evidence>
<evidence type="ECO:0000259" key="7">
    <source>
        <dbReference type="PROSITE" id="PS50076"/>
    </source>
</evidence>
<proteinExistence type="inferred from homology"/>
<feature type="transmembrane region" description="Helical" evidence="6">
    <location>
        <begin position="49"/>
        <end position="75"/>
    </location>
</feature>
<evidence type="ECO:0000313" key="8">
    <source>
        <dbReference type="EMBL" id="RMB04488.1"/>
    </source>
</evidence>
<dbReference type="InterPro" id="IPR001623">
    <property type="entry name" value="DnaJ_domain"/>
</dbReference>
<dbReference type="FunFam" id="1.10.287.110:FF:000001">
    <property type="entry name" value="Import inner membrane translocase subunit tim14"/>
    <property type="match status" value="1"/>
</dbReference>
<dbReference type="Gene3D" id="1.10.287.110">
    <property type="entry name" value="DnaJ domain"/>
    <property type="match status" value="1"/>
</dbReference>
<evidence type="ECO:0000256" key="5">
    <source>
        <dbReference type="ARBA" id="ARBA00038105"/>
    </source>
</evidence>
<keyword evidence="3 6" id="KW-1133">Transmembrane helix</keyword>
<reference evidence="8 9" key="1">
    <citation type="submission" date="2018-10" db="EMBL/GenBank/DDBJ databases">
        <title>Genomic Encyclopedia of Archaeal and Bacterial Type Strains, Phase II (KMG-II): from individual species to whole genera.</title>
        <authorList>
            <person name="Goeker M."/>
        </authorList>
    </citation>
    <scope>NUCLEOTIDE SEQUENCE [LARGE SCALE GENOMIC DNA]</scope>
    <source>
        <strain evidence="8 9">DSM 25217</strain>
    </source>
</reference>
<dbReference type="GO" id="GO:0016020">
    <property type="term" value="C:membrane"/>
    <property type="evidence" value="ECO:0007669"/>
    <property type="project" value="UniProtKB-SubCell"/>
</dbReference>
<dbReference type="AlphaFoldDB" id="A0A3M0C436"/>
<keyword evidence="9" id="KW-1185">Reference proteome</keyword>
<evidence type="ECO:0000256" key="6">
    <source>
        <dbReference type="SAM" id="Phobius"/>
    </source>
</evidence>
<keyword evidence="2 6" id="KW-0812">Transmembrane</keyword>
<dbReference type="EMBL" id="REFR01000013">
    <property type="protein sequence ID" value="RMB04488.1"/>
    <property type="molecule type" value="Genomic_DNA"/>
</dbReference>